<keyword evidence="3" id="KW-1185">Reference proteome</keyword>
<dbReference type="InterPro" id="IPR009506">
    <property type="entry name" value="YjiS-like"/>
</dbReference>
<dbReference type="Proteomes" id="UP000463224">
    <property type="component" value="Unassembled WGS sequence"/>
</dbReference>
<sequence>MTRIDDETMSLAPATTRPRVVAATLLRFADHVALWFRAWRNRREIYRLGEMTDAQLADIGLVRGDLHVAYHAPGGVDPTSVLGTMAQARRRQIEEGVRLVH</sequence>
<protein>
    <submittedName>
        <fullName evidence="2">DUF1127 domain-containing protein</fullName>
    </submittedName>
</protein>
<evidence type="ECO:0000259" key="1">
    <source>
        <dbReference type="Pfam" id="PF06568"/>
    </source>
</evidence>
<gene>
    <name evidence="2" type="ORF">GN330_20410</name>
</gene>
<comment type="caution">
    <text evidence="2">The sequence shown here is derived from an EMBL/GenBank/DDBJ whole genome shotgun (WGS) entry which is preliminary data.</text>
</comment>
<proteinExistence type="predicted"/>
<dbReference type="AlphaFoldDB" id="A0A844QNI2"/>
<reference evidence="2 3" key="1">
    <citation type="submission" date="2019-12" db="EMBL/GenBank/DDBJ databases">
        <title>Nitratireductor arenosus sp. nov., Isolated from sea sand, Jeju island, South Korea.</title>
        <authorList>
            <person name="Kim W."/>
        </authorList>
    </citation>
    <scope>NUCLEOTIDE SEQUENCE [LARGE SCALE GENOMIC DNA]</scope>
    <source>
        <strain evidence="2 3">CAU 1489</strain>
    </source>
</reference>
<name>A0A844QNI2_9HYPH</name>
<evidence type="ECO:0000313" key="2">
    <source>
        <dbReference type="EMBL" id="MVA99618.1"/>
    </source>
</evidence>
<feature type="domain" description="YjiS-like" evidence="1">
    <location>
        <begin position="33"/>
        <end position="67"/>
    </location>
</feature>
<dbReference type="EMBL" id="WPHG01000006">
    <property type="protein sequence ID" value="MVA99618.1"/>
    <property type="molecule type" value="Genomic_DNA"/>
</dbReference>
<evidence type="ECO:0000313" key="3">
    <source>
        <dbReference type="Proteomes" id="UP000463224"/>
    </source>
</evidence>
<organism evidence="2 3">
    <name type="scientific">Nitratireductor arenosus</name>
    <dbReference type="NCBI Taxonomy" id="2682096"/>
    <lineage>
        <taxon>Bacteria</taxon>
        <taxon>Pseudomonadati</taxon>
        <taxon>Pseudomonadota</taxon>
        <taxon>Alphaproteobacteria</taxon>
        <taxon>Hyphomicrobiales</taxon>
        <taxon>Phyllobacteriaceae</taxon>
        <taxon>Nitratireductor</taxon>
    </lineage>
</organism>
<dbReference type="Pfam" id="PF06568">
    <property type="entry name" value="YjiS-like"/>
    <property type="match status" value="1"/>
</dbReference>
<dbReference type="RefSeq" id="WP_156714967.1">
    <property type="nucleotide sequence ID" value="NZ_WPHG01000006.1"/>
</dbReference>
<accession>A0A844QNI2</accession>